<dbReference type="KEGG" id="vcn:VOLCADRAFT_90940"/>
<dbReference type="Proteomes" id="UP000001058">
    <property type="component" value="Unassembled WGS sequence"/>
</dbReference>
<dbReference type="Gene3D" id="3.40.50.1110">
    <property type="entry name" value="SGNH hydrolase"/>
    <property type="match status" value="2"/>
</dbReference>
<gene>
    <name evidence="1" type="ORF">VOLCADRAFT_90940</name>
</gene>
<dbReference type="RefSeq" id="XP_002950608.1">
    <property type="nucleotide sequence ID" value="XM_002950562.1"/>
</dbReference>
<accession>D8TVS4</accession>
<organism evidence="2">
    <name type="scientific">Volvox carteri f. nagariensis</name>
    <dbReference type="NCBI Taxonomy" id="3068"/>
    <lineage>
        <taxon>Eukaryota</taxon>
        <taxon>Viridiplantae</taxon>
        <taxon>Chlorophyta</taxon>
        <taxon>core chlorophytes</taxon>
        <taxon>Chlorophyceae</taxon>
        <taxon>CS clade</taxon>
        <taxon>Chlamydomonadales</taxon>
        <taxon>Volvocaceae</taxon>
        <taxon>Volvox</taxon>
    </lineage>
</organism>
<protein>
    <submittedName>
        <fullName evidence="1">Uncharacterized protein</fullName>
    </submittedName>
</protein>
<dbReference type="OrthoDB" id="549479at2759"/>
<evidence type="ECO:0000313" key="1">
    <source>
        <dbReference type="EMBL" id="EFJ48354.1"/>
    </source>
</evidence>
<dbReference type="AlphaFoldDB" id="D8TVS4"/>
<proteinExistence type="predicted"/>
<dbReference type="EMBL" id="GL378340">
    <property type="protein sequence ID" value="EFJ48354.1"/>
    <property type="molecule type" value="Genomic_DNA"/>
</dbReference>
<reference evidence="1 2" key="1">
    <citation type="journal article" date="2010" name="Science">
        <title>Genomic analysis of organismal complexity in the multicellular green alga Volvox carteri.</title>
        <authorList>
            <person name="Prochnik S.E."/>
            <person name="Umen J."/>
            <person name="Nedelcu A.M."/>
            <person name="Hallmann A."/>
            <person name="Miller S.M."/>
            <person name="Nishii I."/>
            <person name="Ferris P."/>
            <person name="Kuo A."/>
            <person name="Mitros T."/>
            <person name="Fritz-Laylin L.K."/>
            <person name="Hellsten U."/>
            <person name="Chapman J."/>
            <person name="Simakov O."/>
            <person name="Rensing S.A."/>
            <person name="Terry A."/>
            <person name="Pangilinan J."/>
            <person name="Kapitonov V."/>
            <person name="Jurka J."/>
            <person name="Salamov A."/>
            <person name="Shapiro H."/>
            <person name="Schmutz J."/>
            <person name="Grimwood J."/>
            <person name="Lindquist E."/>
            <person name="Lucas S."/>
            <person name="Grigoriev I.V."/>
            <person name="Schmitt R."/>
            <person name="Kirk D."/>
            <person name="Rokhsar D.S."/>
        </authorList>
    </citation>
    <scope>NUCLEOTIDE SEQUENCE [LARGE SCALE GENOMIC DNA]</scope>
    <source>
        <strain evidence="2">f. Nagariensis / Eve</strain>
    </source>
</reference>
<dbReference type="InParanoid" id="D8TVS4"/>
<evidence type="ECO:0000313" key="2">
    <source>
        <dbReference type="Proteomes" id="UP000001058"/>
    </source>
</evidence>
<dbReference type="GeneID" id="9617803"/>
<keyword evidence="2" id="KW-1185">Reference proteome</keyword>
<sequence>MSGTHCNNYTHIHVTNDDFAKAGNVFNETRCALPSPNVYWRGRFSNGPNWVDHLARMAAARNRSSPVTVVNYAYGGSTACRLGGIARAVPNLAEQISSYLDGQPSASADNGTATVAPAAAATTTANTTTDDGSSSCMPLQPMPAAAAFNDSFQSCRPAGRLYFVFIGHNDLILLNSKDIADPRVTERTAANITACTAAALEQLMAALSPKQQPSPQPPTTNASAGAGAYAAGAAASPLARGSAGGGGDDGAAIATSGNAAMYDNGKGGDERHVGEVDVKGATNARVTAASNLHRSPRKRALLAAPAVGGAGGGGCHVRDRVMVWGLAPVNLAPLVPDAARPAVAAAVAAHKSALETSLETLRRRYPSGPSLELYDVNASIAAGLAAAKDGFNTTGRCVLRPTAAQVATSAERADVCSHPEHLLSFDGLHPTTAAHLQLVAQPLAKHLGWL</sequence>
<name>D8TVS4_VOLCA</name>
<dbReference type="InterPro" id="IPR036514">
    <property type="entry name" value="SGNH_hydro_sf"/>
</dbReference>